<reference evidence="1 2" key="1">
    <citation type="submission" date="2023-07" db="EMBL/GenBank/DDBJ databases">
        <title>Genomic Encyclopedia of Type Strains, Phase IV (KMG-IV): sequencing the most valuable type-strain genomes for metagenomic binning, comparative biology and taxonomic classification.</title>
        <authorList>
            <person name="Goeker M."/>
        </authorList>
    </citation>
    <scope>NUCLEOTIDE SEQUENCE [LARGE SCALE GENOMIC DNA]</scope>
    <source>
        <strain evidence="1 2">DSM 17723</strain>
    </source>
</reference>
<accession>A0ABT9Z8T3</accession>
<protein>
    <submittedName>
        <fullName evidence="1">Uncharacterized protein</fullName>
    </submittedName>
</protein>
<proteinExistence type="predicted"/>
<keyword evidence="2" id="KW-1185">Reference proteome</keyword>
<sequence>MIFYACVKYAEEHPETYQGIEVTTLGNSDDVVAKFNSYDPLQDFHNFVSWSESVGEDNVGFCDSLKHFAKDYHEVSYDAAEEMLKMIYGDHQDCEEVESRF</sequence>
<comment type="caution">
    <text evidence="1">The sequence shown here is derived from an EMBL/GenBank/DDBJ whole genome shotgun (WGS) entry which is preliminary data.</text>
</comment>
<dbReference type="RefSeq" id="WP_174880760.1">
    <property type="nucleotide sequence ID" value="NZ_CADEPK010000244.1"/>
</dbReference>
<gene>
    <name evidence="1" type="ORF">J2S02_005046</name>
</gene>
<dbReference type="EMBL" id="JAUSTZ010000028">
    <property type="protein sequence ID" value="MDQ0228659.1"/>
    <property type="molecule type" value="Genomic_DNA"/>
</dbReference>
<dbReference type="Proteomes" id="UP001232245">
    <property type="component" value="Unassembled WGS sequence"/>
</dbReference>
<name>A0ABT9Z8T3_9BACI</name>
<evidence type="ECO:0000313" key="2">
    <source>
        <dbReference type="Proteomes" id="UP001232245"/>
    </source>
</evidence>
<evidence type="ECO:0000313" key="1">
    <source>
        <dbReference type="EMBL" id="MDQ0228659.1"/>
    </source>
</evidence>
<organism evidence="1 2">
    <name type="scientific">Metabacillus niabensis</name>
    <dbReference type="NCBI Taxonomy" id="324854"/>
    <lineage>
        <taxon>Bacteria</taxon>
        <taxon>Bacillati</taxon>
        <taxon>Bacillota</taxon>
        <taxon>Bacilli</taxon>
        <taxon>Bacillales</taxon>
        <taxon>Bacillaceae</taxon>
        <taxon>Metabacillus</taxon>
    </lineage>
</organism>